<evidence type="ECO:0000313" key="2">
    <source>
        <dbReference type="Proteomes" id="UP000076335"/>
    </source>
</evidence>
<dbReference type="OrthoDB" id="4119964at2"/>
<dbReference type="Pfam" id="PF11185">
    <property type="entry name" value="DUF2971"/>
    <property type="match status" value="1"/>
</dbReference>
<dbReference type="EMBL" id="LPVY01000021">
    <property type="protein sequence ID" value="KZB62146.1"/>
    <property type="molecule type" value="Genomic_DNA"/>
</dbReference>
<name>A0A154L235_9PROT</name>
<evidence type="ECO:0000313" key="1">
    <source>
        <dbReference type="EMBL" id="KZB62146.1"/>
    </source>
</evidence>
<dbReference type="Proteomes" id="UP000076335">
    <property type="component" value="Unassembled WGS sequence"/>
</dbReference>
<evidence type="ECO:0008006" key="3">
    <source>
        <dbReference type="Google" id="ProtNLM"/>
    </source>
</evidence>
<reference evidence="1 2" key="1">
    <citation type="submission" date="2015-12" db="EMBL/GenBank/DDBJ databases">
        <title>Genome sequence of Thalassospira lucentensis MCCC 1A02072.</title>
        <authorList>
            <person name="Lu L."/>
            <person name="Lai Q."/>
            <person name="Shao Z."/>
            <person name="Qian P."/>
        </authorList>
    </citation>
    <scope>NUCLEOTIDE SEQUENCE [LARGE SCALE GENOMIC DNA]</scope>
    <source>
        <strain evidence="1 2">MCCC 1A02072</strain>
    </source>
</reference>
<proteinExistence type="predicted"/>
<dbReference type="AlphaFoldDB" id="A0A154L235"/>
<gene>
    <name evidence="1" type="ORF">AUP42_04095</name>
</gene>
<sequence length="313" mass="36177">MKPNIEIPDRLYKYRAFSDLTVQALVSDQLFFADPSQFNDPLDARPILRSDLKVCELEELLRDLVTARVTAEMEAAARSLKIKIGTAKEHIEKLSLHEAEKIIGRICLMSEERSKHRERDQISMLKHDIREELLKTYSDGVFCLAEKSDCPLMWSHYGDQHKGICLGYSVPEAAISKVSKVAYDKNRVVVVRDIAAMLAGNDEAKQRVDRAVRFWKASEWKYEKEWRVIGDRGLAENILELDEIIFGLRCDDGVKFSFIQAMKRRSRKVEFYEIKENGRSSKLKKNKLDVDGFAPSFPVRSHDLSEWFKNPTF</sequence>
<organism evidence="1 2">
    <name type="scientific">Thalassospira lucentensis</name>
    <dbReference type="NCBI Taxonomy" id="168935"/>
    <lineage>
        <taxon>Bacteria</taxon>
        <taxon>Pseudomonadati</taxon>
        <taxon>Pseudomonadota</taxon>
        <taxon>Alphaproteobacteria</taxon>
        <taxon>Rhodospirillales</taxon>
        <taxon>Thalassospiraceae</taxon>
        <taxon>Thalassospira</taxon>
    </lineage>
</organism>
<protein>
    <recommendedName>
        <fullName evidence="3">DUF2971 domain-containing protein</fullName>
    </recommendedName>
</protein>
<comment type="caution">
    <text evidence="1">The sequence shown here is derived from an EMBL/GenBank/DDBJ whole genome shotgun (WGS) entry which is preliminary data.</text>
</comment>
<accession>A0A154L235</accession>
<dbReference type="InterPro" id="IPR021352">
    <property type="entry name" value="DUF2971"/>
</dbReference>
<dbReference type="RefSeq" id="WP_062952725.1">
    <property type="nucleotide sequence ID" value="NZ_LPVY01000021.1"/>
</dbReference>